<keyword evidence="1" id="KW-0812">Transmembrane</keyword>
<dbReference type="VEuPathDB" id="PlasmoDB:PGAL8A_00014300"/>
<dbReference type="OMA" id="IFEEHFF"/>
<dbReference type="OrthoDB" id="372840at2759"/>
<protein>
    <submittedName>
        <fullName evidence="2">Uncharacterized protein</fullName>
    </submittedName>
</protein>
<dbReference type="Proteomes" id="UP000220797">
    <property type="component" value="Unassembled WGS sequence"/>
</dbReference>
<evidence type="ECO:0000313" key="2">
    <source>
        <dbReference type="EMBL" id="CRG95374.1"/>
    </source>
</evidence>
<feature type="transmembrane region" description="Helical" evidence="1">
    <location>
        <begin position="128"/>
        <end position="146"/>
    </location>
</feature>
<proteinExistence type="predicted"/>
<name>A0A1J1GSW3_PLAGA</name>
<dbReference type="RefSeq" id="XP_028528185.1">
    <property type="nucleotide sequence ID" value="XM_028671543.1"/>
</dbReference>
<feature type="transmembrane region" description="Helical" evidence="1">
    <location>
        <begin position="335"/>
        <end position="361"/>
    </location>
</feature>
<comment type="caution">
    <text evidence="2">The sequence shown here is derived from an EMBL/GenBank/DDBJ whole genome shotgun (WGS) entry which is preliminary data.</text>
</comment>
<feature type="transmembrane region" description="Helical" evidence="1">
    <location>
        <begin position="6"/>
        <end position="23"/>
    </location>
</feature>
<evidence type="ECO:0000256" key="1">
    <source>
        <dbReference type="SAM" id="Phobius"/>
    </source>
</evidence>
<reference evidence="2" key="1">
    <citation type="submission" date="2015-04" db="EMBL/GenBank/DDBJ databases">
        <authorList>
            <consortium name="Pathogen Informatics"/>
        </authorList>
    </citation>
    <scope>NUCLEOTIDE SEQUENCE [LARGE SCALE GENOMIC DNA]</scope>
    <source>
        <strain evidence="2">8A</strain>
    </source>
</reference>
<gene>
    <name evidence="2" type="ORF">PGAL8A_00014300</name>
</gene>
<keyword evidence="1" id="KW-0472">Membrane</keyword>
<keyword evidence="1" id="KW-1133">Transmembrane helix</keyword>
<sequence>MSLSYANIYIFYFILIIIIKIKCMKIHATYEKNGNMRLLNIISNNFRRKTKLSLNILDKINKYKKENLFEDIVYANKKKSIINTFYKEIIKRDKKIIVRKLNEIINKQQRINPPLFFNESVHCFHKNFFYYYVFFYILGINTNTYIPKKIHKFFINKLKIELLNNAVCNLNLFKKIYIWNEEIISNIYKKYFKIYEKELYVIIDQHLNHDEYYQSRWKEYDNKEFTVPLLNTYAILLFNTFNKNFYIKSLHTIKRLIQTNIKIYILKNYINDLYSVKKILYTYKVFFKLSIKKNMIPLFCTLQDNLKLNKNFEYFFDEIIKQVDVDVPNLKIINLFNLFVILFKLLLNKITQLLFYSTLIYMQKKIHERKKFIKDIYSFPFY</sequence>
<accession>A0A1J1GSW3</accession>
<keyword evidence="3" id="KW-1185">Reference proteome</keyword>
<dbReference type="EMBL" id="CVMV01000033">
    <property type="protein sequence ID" value="CRG95374.1"/>
    <property type="molecule type" value="Genomic_DNA"/>
</dbReference>
<dbReference type="AlphaFoldDB" id="A0A1J1GSW3"/>
<evidence type="ECO:0000313" key="3">
    <source>
        <dbReference type="Proteomes" id="UP000220797"/>
    </source>
</evidence>
<organism evidence="2 3">
    <name type="scientific">Plasmodium gallinaceum</name>
    <dbReference type="NCBI Taxonomy" id="5849"/>
    <lineage>
        <taxon>Eukaryota</taxon>
        <taxon>Sar</taxon>
        <taxon>Alveolata</taxon>
        <taxon>Apicomplexa</taxon>
        <taxon>Aconoidasida</taxon>
        <taxon>Haemosporida</taxon>
        <taxon>Plasmodiidae</taxon>
        <taxon>Plasmodium</taxon>
        <taxon>Plasmodium (Haemamoeba)</taxon>
    </lineage>
</organism>
<dbReference type="GeneID" id="39728665"/>